<dbReference type="AlphaFoldDB" id="A0A9I9EGY0"/>
<proteinExistence type="predicted"/>
<organism evidence="1">
    <name type="scientific">Cucumis melo</name>
    <name type="common">Muskmelon</name>
    <dbReference type="NCBI Taxonomy" id="3656"/>
    <lineage>
        <taxon>Eukaryota</taxon>
        <taxon>Viridiplantae</taxon>
        <taxon>Streptophyta</taxon>
        <taxon>Embryophyta</taxon>
        <taxon>Tracheophyta</taxon>
        <taxon>Spermatophyta</taxon>
        <taxon>Magnoliopsida</taxon>
        <taxon>eudicotyledons</taxon>
        <taxon>Gunneridae</taxon>
        <taxon>Pentapetalae</taxon>
        <taxon>rosids</taxon>
        <taxon>fabids</taxon>
        <taxon>Cucurbitales</taxon>
        <taxon>Cucurbitaceae</taxon>
        <taxon>Benincaseae</taxon>
        <taxon>Cucumis</taxon>
    </lineage>
</organism>
<dbReference type="Gramene" id="MELO3C033663.2.1">
    <property type="protein sequence ID" value="MELO3C033663.2.1"/>
    <property type="gene ID" value="MELO3C033663.2"/>
</dbReference>
<reference evidence="1" key="1">
    <citation type="submission" date="2023-03" db="UniProtKB">
        <authorList>
            <consortium name="EnsemblPlants"/>
        </authorList>
    </citation>
    <scope>IDENTIFICATION</scope>
</reference>
<sequence>MATDYSSVHAHNIPVLWNLFHSFGGYEITRLKDAEVTETVFSSYLQISSFSQGKGKTEGRALQARVLSSCVKVRSLSFENEYSSETNTYERDHTRGPKLLTLIQDLMTLEVELLHTDMSPLDRLLSLRKQIEI</sequence>
<protein>
    <submittedName>
        <fullName evidence="1">Uncharacterized protein</fullName>
    </submittedName>
</protein>
<dbReference type="EnsemblPlants" id="MELO3C033663.2.1">
    <property type="protein sequence ID" value="MELO3C033663.2.1"/>
    <property type="gene ID" value="MELO3C033663.2"/>
</dbReference>
<accession>A0A9I9EGY0</accession>
<evidence type="ECO:0000313" key="1">
    <source>
        <dbReference type="EnsemblPlants" id="MELO3C033663.2.1"/>
    </source>
</evidence>
<name>A0A9I9EGY0_CUCME</name>